<accession>A0A8C5U895</accession>
<name>A0A8C5U895_9PASS</name>
<dbReference type="Proteomes" id="UP000694560">
    <property type="component" value="Unplaced"/>
</dbReference>
<dbReference type="OrthoDB" id="5545019at2759"/>
<proteinExistence type="predicted"/>
<evidence type="ECO:0000313" key="1">
    <source>
        <dbReference type="Ensembl" id="ENSMCSP00000017940.1"/>
    </source>
</evidence>
<dbReference type="Ensembl" id="ENSMCST00000018397.1">
    <property type="protein sequence ID" value="ENSMCSP00000017940.1"/>
    <property type="gene ID" value="ENSMCSG00000012604.1"/>
</dbReference>
<dbReference type="AlphaFoldDB" id="A0A8C5U895"/>
<organism evidence="1 2">
    <name type="scientific">Malurus cyaneus samueli</name>
    <dbReference type="NCBI Taxonomy" id="2593467"/>
    <lineage>
        <taxon>Eukaryota</taxon>
        <taxon>Metazoa</taxon>
        <taxon>Chordata</taxon>
        <taxon>Craniata</taxon>
        <taxon>Vertebrata</taxon>
        <taxon>Euteleostomi</taxon>
        <taxon>Archelosauria</taxon>
        <taxon>Archosauria</taxon>
        <taxon>Dinosauria</taxon>
        <taxon>Saurischia</taxon>
        <taxon>Theropoda</taxon>
        <taxon>Coelurosauria</taxon>
        <taxon>Aves</taxon>
        <taxon>Neognathae</taxon>
        <taxon>Neoaves</taxon>
        <taxon>Telluraves</taxon>
        <taxon>Australaves</taxon>
        <taxon>Passeriformes</taxon>
        <taxon>Meliphagoidea</taxon>
        <taxon>Maluridae</taxon>
        <taxon>Malurus</taxon>
    </lineage>
</organism>
<sequence>PKINLSLTECKAKVVIPSGDSTPVATHQNLGLIIKIVEEFVSESLEHVTSGDKIFGCLAHEILVIEPGCVCPAWSFWLPEAAVEKPLTEAFFSEDVPRETPARCTLQSLYMYDSNEFEPWLHLSNL</sequence>
<reference evidence="1" key="1">
    <citation type="submission" date="2025-08" db="UniProtKB">
        <authorList>
            <consortium name="Ensembl"/>
        </authorList>
    </citation>
    <scope>IDENTIFICATION</scope>
</reference>
<keyword evidence="2" id="KW-1185">Reference proteome</keyword>
<evidence type="ECO:0000313" key="2">
    <source>
        <dbReference type="Proteomes" id="UP000694560"/>
    </source>
</evidence>
<reference evidence="1" key="2">
    <citation type="submission" date="2025-09" db="UniProtKB">
        <authorList>
            <consortium name="Ensembl"/>
        </authorList>
    </citation>
    <scope>IDENTIFICATION</scope>
</reference>
<protein>
    <submittedName>
        <fullName evidence="1">Uncharacterized protein</fullName>
    </submittedName>
</protein>